<dbReference type="EMBL" id="SNRY01004124">
    <property type="protein sequence ID" value="KAA6318652.1"/>
    <property type="molecule type" value="Genomic_DNA"/>
</dbReference>
<reference evidence="1" key="1">
    <citation type="submission" date="2019-03" db="EMBL/GenBank/DDBJ databases">
        <title>Single cell metagenomics reveals metabolic interactions within the superorganism composed of flagellate Streblomastix strix and complex community of Bacteroidetes bacteria on its surface.</title>
        <authorList>
            <person name="Treitli S.C."/>
            <person name="Kolisko M."/>
            <person name="Husnik F."/>
            <person name="Keeling P."/>
            <person name="Hampl V."/>
        </authorList>
    </citation>
    <scope>NUCLEOTIDE SEQUENCE</scope>
    <source>
        <strain evidence="1">STM</strain>
    </source>
</reference>
<protein>
    <submittedName>
        <fullName evidence="1">Uncharacterized protein</fullName>
    </submittedName>
</protein>
<gene>
    <name evidence="1" type="ORF">EZS27_031365</name>
</gene>
<evidence type="ECO:0000313" key="1">
    <source>
        <dbReference type="EMBL" id="KAA6318652.1"/>
    </source>
</evidence>
<organism evidence="1">
    <name type="scientific">termite gut metagenome</name>
    <dbReference type="NCBI Taxonomy" id="433724"/>
    <lineage>
        <taxon>unclassified sequences</taxon>
        <taxon>metagenomes</taxon>
        <taxon>organismal metagenomes</taxon>
    </lineage>
</organism>
<feature type="non-terminal residue" evidence="1">
    <location>
        <position position="1"/>
    </location>
</feature>
<accession>A0A5J4QB05</accession>
<dbReference type="AlphaFoldDB" id="A0A5J4QB05"/>
<name>A0A5J4QB05_9ZZZZ</name>
<sequence length="78" mass="8647">VLNKSSVIPVNIEHPSNVDSKVFALIQLQKRSFGIVFIFIQFINVSAKHSICVFFTNKPDGKSPKFSQSAKALSKVII</sequence>
<comment type="caution">
    <text evidence="1">The sequence shown here is derived from an EMBL/GenBank/DDBJ whole genome shotgun (WGS) entry which is preliminary data.</text>
</comment>
<proteinExistence type="predicted"/>